<dbReference type="EMBL" id="DTFV01000095">
    <property type="protein sequence ID" value="HGI30933.1"/>
    <property type="molecule type" value="Genomic_DNA"/>
</dbReference>
<sequence>MKLFGVQFGAGNIGRGFIGHLLQESGLWTVFVEANEDLVVKLRERGCYPLRLIEKDGTFRDVVIDRIEVLSVKEEAAVAEKIAFAALVLTAVGAKNLPQVAPLLARGIEERRIRNPEPLNVFLCENLKDAPSIFREKVQQYLSPAGVEFLKERVGFVGTVIARMVPVLDERFGVTDPLGVVAESYARLPFDARAVRGVLPPLFGFEGTEHFEAEEERKLFFHNLGHAVLAYLGYLRGYSYVHEALEDVDIERVFSGAWDEVTRAFFRKYPFWDRDEHREYLRDLRARFANPAMMDTVVRVGRDPLRKLSPKDRLVGGALFCLAQGVFPEHVACGCAAALLYDYPGDEEAKALQRMIAGEGVRGVLERVCGVDPESELGKAIERWYRRFQEERSRG</sequence>
<keyword evidence="1" id="KW-0560">Oxidoreductase</keyword>
<keyword evidence="2" id="KW-0520">NAD</keyword>
<dbReference type="PANTHER" id="PTHR30524:SF0">
    <property type="entry name" value="ALTRONATE OXIDOREDUCTASE-RELATED"/>
    <property type="match status" value="1"/>
</dbReference>
<dbReference type="Pfam" id="PF01232">
    <property type="entry name" value="Mannitol_dh"/>
    <property type="match status" value="1"/>
</dbReference>
<dbReference type="AlphaFoldDB" id="A0A7V3YH09"/>
<dbReference type="PANTHER" id="PTHR30524">
    <property type="entry name" value="MANNITOL-1-PHOSPHATE 5-DEHYDROGENASE"/>
    <property type="match status" value="1"/>
</dbReference>
<comment type="caution">
    <text evidence="5">The sequence shown here is derived from an EMBL/GenBank/DDBJ whole genome shotgun (WGS) entry which is preliminary data.</text>
</comment>
<feature type="domain" description="Mannitol dehydrogenase C-terminal" evidence="4">
    <location>
        <begin position="215"/>
        <end position="368"/>
    </location>
</feature>
<dbReference type="PRINTS" id="PR00084">
    <property type="entry name" value="MTLDHDRGNASE"/>
</dbReference>
<dbReference type="GO" id="GO:0005829">
    <property type="term" value="C:cytosol"/>
    <property type="evidence" value="ECO:0007669"/>
    <property type="project" value="TreeGrafter"/>
</dbReference>
<evidence type="ECO:0000256" key="1">
    <source>
        <dbReference type="ARBA" id="ARBA00023002"/>
    </source>
</evidence>
<accession>A0A7V3YH09</accession>
<evidence type="ECO:0000313" key="5">
    <source>
        <dbReference type="EMBL" id="HGI30933.1"/>
    </source>
</evidence>
<dbReference type="InterPro" id="IPR036291">
    <property type="entry name" value="NAD(P)-bd_dom_sf"/>
</dbReference>
<dbReference type="Pfam" id="PF08125">
    <property type="entry name" value="Mannitol_dh_C"/>
    <property type="match status" value="1"/>
</dbReference>
<protein>
    <submittedName>
        <fullName evidence="5">Mannitol-1-phosphate 5-dehydrogenase</fullName>
    </submittedName>
</protein>
<dbReference type="Gene3D" id="3.40.50.720">
    <property type="entry name" value="NAD(P)-binding Rossmann-like Domain"/>
    <property type="match status" value="1"/>
</dbReference>
<proteinExistence type="predicted"/>
<dbReference type="GO" id="GO:0008926">
    <property type="term" value="F:mannitol-1-phosphate 5-dehydrogenase activity"/>
    <property type="evidence" value="ECO:0007669"/>
    <property type="project" value="TreeGrafter"/>
</dbReference>
<reference evidence="5" key="1">
    <citation type="journal article" date="2020" name="mSystems">
        <title>Genome- and Community-Level Interaction Insights into Carbon Utilization and Element Cycling Functions of Hydrothermarchaeota in Hydrothermal Sediment.</title>
        <authorList>
            <person name="Zhou Z."/>
            <person name="Liu Y."/>
            <person name="Xu W."/>
            <person name="Pan J."/>
            <person name="Luo Z.H."/>
            <person name="Li M."/>
        </authorList>
    </citation>
    <scope>NUCLEOTIDE SEQUENCE [LARGE SCALE GENOMIC DNA]</scope>
    <source>
        <strain evidence="5">SpSt-747</strain>
    </source>
</reference>
<dbReference type="SUPFAM" id="SSF51735">
    <property type="entry name" value="NAD(P)-binding Rossmann-fold domains"/>
    <property type="match status" value="1"/>
</dbReference>
<feature type="domain" description="Mannitol dehydrogenase N-terminal" evidence="3">
    <location>
        <begin position="6"/>
        <end position="189"/>
    </location>
</feature>
<name>A0A7V3YH09_9BACT</name>
<dbReference type="InterPro" id="IPR013328">
    <property type="entry name" value="6PGD_dom2"/>
</dbReference>
<dbReference type="GO" id="GO:0019592">
    <property type="term" value="P:mannitol catabolic process"/>
    <property type="evidence" value="ECO:0007669"/>
    <property type="project" value="TreeGrafter"/>
</dbReference>
<dbReference type="InterPro" id="IPR000669">
    <property type="entry name" value="Mannitol_DH"/>
</dbReference>
<gene>
    <name evidence="5" type="ORF">ENV30_06480</name>
</gene>
<evidence type="ECO:0000256" key="2">
    <source>
        <dbReference type="ARBA" id="ARBA00023027"/>
    </source>
</evidence>
<evidence type="ECO:0000259" key="4">
    <source>
        <dbReference type="Pfam" id="PF08125"/>
    </source>
</evidence>
<organism evidence="5">
    <name type="scientific">Candidatus Caldatribacterium californiense</name>
    <dbReference type="NCBI Taxonomy" id="1454726"/>
    <lineage>
        <taxon>Bacteria</taxon>
        <taxon>Pseudomonadati</taxon>
        <taxon>Atribacterota</taxon>
        <taxon>Atribacteria</taxon>
        <taxon>Atribacterales</taxon>
        <taxon>Candidatus Caldatribacteriaceae</taxon>
        <taxon>Candidatus Caldatribacterium</taxon>
    </lineage>
</organism>
<dbReference type="InterPro" id="IPR013131">
    <property type="entry name" value="Mannitol_DH_N"/>
</dbReference>
<dbReference type="Gene3D" id="1.10.1040.10">
    <property type="entry name" value="N-(1-d-carboxylethyl)-l-norvaline Dehydrogenase, domain 2"/>
    <property type="match status" value="1"/>
</dbReference>
<dbReference type="InterPro" id="IPR008927">
    <property type="entry name" value="6-PGluconate_DH-like_C_sf"/>
</dbReference>
<evidence type="ECO:0000259" key="3">
    <source>
        <dbReference type="Pfam" id="PF01232"/>
    </source>
</evidence>
<dbReference type="InterPro" id="IPR013118">
    <property type="entry name" value="Mannitol_DH_C"/>
</dbReference>
<dbReference type="SUPFAM" id="SSF48179">
    <property type="entry name" value="6-phosphogluconate dehydrogenase C-terminal domain-like"/>
    <property type="match status" value="1"/>
</dbReference>